<dbReference type="InterPro" id="IPR002328">
    <property type="entry name" value="ADH_Zn_CS"/>
</dbReference>
<dbReference type="AlphaFoldDB" id="A0A5C5XI11"/>
<dbReference type="InterPro" id="IPR011032">
    <property type="entry name" value="GroES-like_sf"/>
</dbReference>
<evidence type="ECO:0000259" key="6">
    <source>
        <dbReference type="Pfam" id="PF16912"/>
    </source>
</evidence>
<dbReference type="EMBL" id="SJPG01000001">
    <property type="protein sequence ID" value="TWT62600.1"/>
    <property type="molecule type" value="Genomic_DNA"/>
</dbReference>
<evidence type="ECO:0000313" key="8">
    <source>
        <dbReference type="Proteomes" id="UP000316095"/>
    </source>
</evidence>
<keyword evidence="4 7" id="KW-0560">Oxidoreductase</keyword>
<dbReference type="GO" id="GO:0008270">
    <property type="term" value="F:zinc ion binding"/>
    <property type="evidence" value="ECO:0007669"/>
    <property type="project" value="InterPro"/>
</dbReference>
<proteinExistence type="predicted"/>
<dbReference type="OrthoDB" id="9809185at2"/>
<keyword evidence="8" id="KW-1185">Reference proteome</keyword>
<dbReference type="Pfam" id="PF08240">
    <property type="entry name" value="ADH_N"/>
    <property type="match status" value="1"/>
</dbReference>
<organism evidence="7 8">
    <name type="scientific">Rubinisphaera italica</name>
    <dbReference type="NCBI Taxonomy" id="2527969"/>
    <lineage>
        <taxon>Bacteria</taxon>
        <taxon>Pseudomonadati</taxon>
        <taxon>Planctomycetota</taxon>
        <taxon>Planctomycetia</taxon>
        <taxon>Planctomycetales</taxon>
        <taxon>Planctomycetaceae</taxon>
        <taxon>Rubinisphaera</taxon>
    </lineage>
</organism>
<dbReference type="SUPFAM" id="SSF50129">
    <property type="entry name" value="GroES-like"/>
    <property type="match status" value="1"/>
</dbReference>
<evidence type="ECO:0000313" key="7">
    <source>
        <dbReference type="EMBL" id="TWT62600.1"/>
    </source>
</evidence>
<dbReference type="Gene3D" id="3.90.180.10">
    <property type="entry name" value="Medium-chain alcohol dehydrogenases, catalytic domain"/>
    <property type="match status" value="1"/>
</dbReference>
<dbReference type="InterPro" id="IPR031640">
    <property type="entry name" value="Glu_dehyd_C"/>
</dbReference>
<dbReference type="CDD" id="cd08230">
    <property type="entry name" value="glucose_DH"/>
    <property type="match status" value="1"/>
</dbReference>
<protein>
    <submittedName>
        <fullName evidence="7">Alcohol dehydrogenase</fullName>
        <ecNumber evidence="7">1.1.1.1</ecNumber>
    </submittedName>
</protein>
<accession>A0A5C5XI11</accession>
<evidence type="ECO:0000256" key="3">
    <source>
        <dbReference type="ARBA" id="ARBA00022833"/>
    </source>
</evidence>
<evidence type="ECO:0000256" key="1">
    <source>
        <dbReference type="ARBA" id="ARBA00001947"/>
    </source>
</evidence>
<name>A0A5C5XI11_9PLAN</name>
<dbReference type="PANTHER" id="PTHR43189:SF2">
    <property type="entry name" value="GLUCOSE 1-DEHYDROGENASE"/>
    <property type="match status" value="1"/>
</dbReference>
<dbReference type="InterPro" id="IPR036291">
    <property type="entry name" value="NAD(P)-bd_dom_sf"/>
</dbReference>
<dbReference type="RefSeq" id="WP_146506470.1">
    <property type="nucleotide sequence ID" value="NZ_SJPG01000001.1"/>
</dbReference>
<dbReference type="SUPFAM" id="SSF51735">
    <property type="entry name" value="NAD(P)-binding Rossmann-fold domains"/>
    <property type="match status" value="1"/>
</dbReference>
<comment type="cofactor">
    <cofactor evidence="1">
        <name>Zn(2+)</name>
        <dbReference type="ChEBI" id="CHEBI:29105"/>
    </cofactor>
</comment>
<dbReference type="InterPro" id="IPR013154">
    <property type="entry name" value="ADH-like_N"/>
</dbReference>
<gene>
    <name evidence="7" type="ORF">Pan54_33430</name>
</gene>
<reference evidence="7 8" key="1">
    <citation type="submission" date="2019-02" db="EMBL/GenBank/DDBJ databases">
        <title>Deep-cultivation of Planctomycetes and their phenomic and genomic characterization uncovers novel biology.</title>
        <authorList>
            <person name="Wiegand S."/>
            <person name="Jogler M."/>
            <person name="Boedeker C."/>
            <person name="Pinto D."/>
            <person name="Vollmers J."/>
            <person name="Rivas-Marin E."/>
            <person name="Kohn T."/>
            <person name="Peeters S.H."/>
            <person name="Heuer A."/>
            <person name="Rast P."/>
            <person name="Oberbeckmann S."/>
            <person name="Bunk B."/>
            <person name="Jeske O."/>
            <person name="Meyerdierks A."/>
            <person name="Storesund J.E."/>
            <person name="Kallscheuer N."/>
            <person name="Luecker S."/>
            <person name="Lage O.M."/>
            <person name="Pohl T."/>
            <person name="Merkel B.J."/>
            <person name="Hornburger P."/>
            <person name="Mueller R.-W."/>
            <person name="Bruemmer F."/>
            <person name="Labrenz M."/>
            <person name="Spormann A.M."/>
            <person name="Op Den Camp H."/>
            <person name="Overmann J."/>
            <person name="Amann R."/>
            <person name="Jetten M.S.M."/>
            <person name="Mascher T."/>
            <person name="Medema M.H."/>
            <person name="Devos D.P."/>
            <person name="Kaster A.-K."/>
            <person name="Ovreas L."/>
            <person name="Rohde M."/>
            <person name="Galperin M.Y."/>
            <person name="Jogler C."/>
        </authorList>
    </citation>
    <scope>NUCLEOTIDE SEQUENCE [LARGE SCALE GENOMIC DNA]</scope>
    <source>
        <strain evidence="7 8">Pan54</strain>
    </source>
</reference>
<dbReference type="Proteomes" id="UP000316095">
    <property type="component" value="Unassembled WGS sequence"/>
</dbReference>
<evidence type="ECO:0000256" key="2">
    <source>
        <dbReference type="ARBA" id="ARBA00022723"/>
    </source>
</evidence>
<dbReference type="GO" id="GO:0004022">
    <property type="term" value="F:alcohol dehydrogenase (NAD+) activity"/>
    <property type="evidence" value="ECO:0007669"/>
    <property type="project" value="UniProtKB-EC"/>
</dbReference>
<dbReference type="EC" id="1.1.1.1" evidence="7"/>
<dbReference type="PROSITE" id="PS00059">
    <property type="entry name" value="ADH_ZINC"/>
    <property type="match status" value="1"/>
</dbReference>
<feature type="domain" description="Alcohol dehydrogenase-like N-terminal" evidence="5">
    <location>
        <begin position="32"/>
        <end position="143"/>
    </location>
</feature>
<keyword evidence="3" id="KW-0862">Zinc</keyword>
<evidence type="ECO:0000259" key="5">
    <source>
        <dbReference type="Pfam" id="PF08240"/>
    </source>
</evidence>
<dbReference type="Gene3D" id="3.40.50.720">
    <property type="entry name" value="NAD(P)-binding Rossmann-like Domain"/>
    <property type="match status" value="1"/>
</dbReference>
<comment type="caution">
    <text evidence="7">The sequence shown here is derived from an EMBL/GenBank/DDBJ whole genome shotgun (WGS) entry which is preliminary data.</text>
</comment>
<feature type="domain" description="Glucose dehydrogenase C-terminal" evidence="6">
    <location>
        <begin position="148"/>
        <end position="347"/>
    </location>
</feature>
<sequence length="367" mass="39959">MKAIAVHPGKAHTMHMRDIEKPELASIPHGRGVLVKVLQVGVDATDLEISEAQYGASPQGDDFLVIGHEVFGIVEEVGDKVDHVKPGDFVACTVRRPGKSIYDTIGRSDITSEETYYERGINLRHGFMTEYFVDDAEFIVKFPGQLKEIGVLAEPASVCAKAIEQAYAAQQRLQVWEPKTAWVMGAGQIGLLATMMLKLRRLNVCTIARSPAAGNLKAEITEAFGAHYVSTKNSSLEDVAKEYGRPDLIIEATGNSMIAFQCMNVLNLNGALVLTSVTGGSRQTEIESDKINLEWVLGNKLMLGSVNGNFRHFQEGIAALALGSAMYPDTIEKLLTHPIDGMDNYKQLLPLLADSSVLKVFVNIATA</sequence>
<dbReference type="PANTHER" id="PTHR43189">
    <property type="entry name" value="ZINC-TYPE ALCOHOL DEHYDROGENASE-LIKE PROTEIN C1198.01-RELATED"/>
    <property type="match status" value="1"/>
</dbReference>
<keyword evidence="2" id="KW-0479">Metal-binding</keyword>
<dbReference type="Pfam" id="PF16912">
    <property type="entry name" value="Glu_dehyd_C"/>
    <property type="match status" value="1"/>
</dbReference>
<evidence type="ECO:0000256" key="4">
    <source>
        <dbReference type="ARBA" id="ARBA00023002"/>
    </source>
</evidence>